<evidence type="ECO:0000313" key="2">
    <source>
        <dbReference type="EMBL" id="KAL0904123.1"/>
    </source>
</evidence>
<evidence type="ECO:0000313" key="3">
    <source>
        <dbReference type="Proteomes" id="UP001552299"/>
    </source>
</evidence>
<reference evidence="2 3" key="1">
    <citation type="journal article" date="2024" name="Plant Biotechnol. J.">
        <title>Dendrobium thyrsiflorum genome and its molecular insights into genes involved in important horticultural traits.</title>
        <authorList>
            <person name="Chen B."/>
            <person name="Wang J.Y."/>
            <person name="Zheng P.J."/>
            <person name="Li K.L."/>
            <person name="Liang Y.M."/>
            <person name="Chen X.F."/>
            <person name="Zhang C."/>
            <person name="Zhao X."/>
            <person name="He X."/>
            <person name="Zhang G.Q."/>
            <person name="Liu Z.J."/>
            <person name="Xu Q."/>
        </authorList>
    </citation>
    <scope>NUCLEOTIDE SEQUENCE [LARGE SCALE GENOMIC DNA]</scope>
    <source>
        <strain evidence="2">GZMU011</strain>
    </source>
</reference>
<keyword evidence="1" id="KW-0812">Transmembrane</keyword>
<evidence type="ECO:0000256" key="1">
    <source>
        <dbReference type="SAM" id="Phobius"/>
    </source>
</evidence>
<sequence>MALPGPYSGVSTLAFVARVSALTLGFVYGGVKLSYLQRMYFDNSMVSMKWLSKFDLSFFCEFGLCGLYCGDCVQG</sequence>
<keyword evidence="1" id="KW-1133">Transmembrane helix</keyword>
<proteinExistence type="predicted"/>
<keyword evidence="3" id="KW-1185">Reference proteome</keyword>
<dbReference type="EMBL" id="JANQDX010000019">
    <property type="protein sequence ID" value="KAL0904123.1"/>
    <property type="molecule type" value="Genomic_DNA"/>
</dbReference>
<dbReference type="PANTHER" id="PTHR36028:SF2">
    <property type="entry name" value="ATP SYNTHASE SUBUNIT E, MITOCHONDRIAL"/>
    <property type="match status" value="1"/>
</dbReference>
<dbReference type="AlphaFoldDB" id="A0ABD0TWU2"/>
<accession>A0ABD0TWU2</accession>
<dbReference type="PANTHER" id="PTHR36028">
    <property type="entry name" value="OSJNBB0050O03.8 PROTEIN"/>
    <property type="match status" value="1"/>
</dbReference>
<keyword evidence="1" id="KW-0472">Membrane</keyword>
<gene>
    <name evidence="2" type="ORF">M5K25_026197</name>
</gene>
<dbReference type="Proteomes" id="UP001552299">
    <property type="component" value="Unassembled WGS sequence"/>
</dbReference>
<name>A0ABD0TWU2_DENTH</name>
<comment type="caution">
    <text evidence="2">The sequence shown here is derived from an EMBL/GenBank/DDBJ whole genome shotgun (WGS) entry which is preliminary data.</text>
</comment>
<organism evidence="2 3">
    <name type="scientific">Dendrobium thyrsiflorum</name>
    <name type="common">Pinecone-like raceme dendrobium</name>
    <name type="synonym">Orchid</name>
    <dbReference type="NCBI Taxonomy" id="117978"/>
    <lineage>
        <taxon>Eukaryota</taxon>
        <taxon>Viridiplantae</taxon>
        <taxon>Streptophyta</taxon>
        <taxon>Embryophyta</taxon>
        <taxon>Tracheophyta</taxon>
        <taxon>Spermatophyta</taxon>
        <taxon>Magnoliopsida</taxon>
        <taxon>Liliopsida</taxon>
        <taxon>Asparagales</taxon>
        <taxon>Orchidaceae</taxon>
        <taxon>Epidendroideae</taxon>
        <taxon>Malaxideae</taxon>
        <taxon>Dendrobiinae</taxon>
        <taxon>Dendrobium</taxon>
    </lineage>
</organism>
<feature type="transmembrane region" description="Helical" evidence="1">
    <location>
        <begin position="12"/>
        <end position="31"/>
    </location>
</feature>
<protein>
    <submittedName>
        <fullName evidence="2">Uncharacterized protein</fullName>
    </submittedName>
</protein>